<dbReference type="Pfam" id="PF02661">
    <property type="entry name" value="Fic"/>
    <property type="match status" value="1"/>
</dbReference>
<proteinExistence type="predicted"/>
<dbReference type="SUPFAM" id="SSF140931">
    <property type="entry name" value="Fic-like"/>
    <property type="match status" value="1"/>
</dbReference>
<gene>
    <name evidence="2" type="ORF">HNQ38_002799</name>
</gene>
<evidence type="ECO:0000313" key="2">
    <source>
        <dbReference type="EMBL" id="MBB5144681.1"/>
    </source>
</evidence>
<dbReference type="PANTHER" id="PTHR39426">
    <property type="entry name" value="HOMOLOGY TO DEATH-ON-CURING PROTEIN OF PHAGE P1"/>
    <property type="match status" value="1"/>
</dbReference>
<comment type="caution">
    <text evidence="2">The sequence shown here is derived from an EMBL/GenBank/DDBJ whole genome shotgun (WGS) entry which is preliminary data.</text>
</comment>
<dbReference type="InterPro" id="IPR053737">
    <property type="entry name" value="Type_II_TA_Toxin"/>
</dbReference>
<name>A0A7W8FH79_9BACT</name>
<sequence length="131" mass="14853">MSRDYLAVADILGMHAVLVEKYGGMAGIRDMGGLESAVYRPQSGYYSDIVEEACALMESLLINHPFMDGNKRTAFAACSVFLYINEHRIDADSERLYMLVIQWLQLPPAERFTTMVSDLRSLVKKQNKQKQ</sequence>
<dbReference type="PANTHER" id="PTHR39426:SF1">
    <property type="entry name" value="HOMOLOGY TO DEATH-ON-CURING PROTEIN OF PHAGE P1"/>
    <property type="match status" value="1"/>
</dbReference>
<evidence type="ECO:0000259" key="1">
    <source>
        <dbReference type="PROSITE" id="PS51459"/>
    </source>
</evidence>
<dbReference type="AlphaFoldDB" id="A0A7W8FH79"/>
<organism evidence="2 3">
    <name type="scientific">Desulfovibrio intestinalis</name>
    <dbReference type="NCBI Taxonomy" id="58621"/>
    <lineage>
        <taxon>Bacteria</taxon>
        <taxon>Pseudomonadati</taxon>
        <taxon>Thermodesulfobacteriota</taxon>
        <taxon>Desulfovibrionia</taxon>
        <taxon>Desulfovibrionales</taxon>
        <taxon>Desulfovibrionaceae</taxon>
        <taxon>Desulfovibrio</taxon>
    </lineage>
</organism>
<dbReference type="Proteomes" id="UP000539075">
    <property type="component" value="Unassembled WGS sequence"/>
</dbReference>
<keyword evidence="3" id="KW-1185">Reference proteome</keyword>
<feature type="domain" description="Fido" evidence="1">
    <location>
        <begin position="6"/>
        <end position="118"/>
    </location>
</feature>
<accession>A0A7W8FH79</accession>
<dbReference type="NCBIfam" id="TIGR01550">
    <property type="entry name" value="DOC_P1"/>
    <property type="match status" value="1"/>
</dbReference>
<reference evidence="2 3" key="1">
    <citation type="submission" date="2020-08" db="EMBL/GenBank/DDBJ databases">
        <title>Genomic Encyclopedia of Type Strains, Phase IV (KMG-IV): sequencing the most valuable type-strain genomes for metagenomic binning, comparative biology and taxonomic classification.</title>
        <authorList>
            <person name="Goeker M."/>
        </authorList>
    </citation>
    <scope>NUCLEOTIDE SEQUENCE [LARGE SCALE GENOMIC DNA]</scope>
    <source>
        <strain evidence="2 3">DSM 11275</strain>
    </source>
</reference>
<dbReference type="InterPro" id="IPR003812">
    <property type="entry name" value="Fido"/>
</dbReference>
<evidence type="ECO:0000313" key="3">
    <source>
        <dbReference type="Proteomes" id="UP000539075"/>
    </source>
</evidence>
<dbReference type="InterPro" id="IPR006440">
    <property type="entry name" value="Doc"/>
</dbReference>
<dbReference type="EMBL" id="JACHGO010000010">
    <property type="protein sequence ID" value="MBB5144681.1"/>
    <property type="molecule type" value="Genomic_DNA"/>
</dbReference>
<dbReference type="GO" id="GO:0016301">
    <property type="term" value="F:kinase activity"/>
    <property type="evidence" value="ECO:0007669"/>
    <property type="project" value="InterPro"/>
</dbReference>
<dbReference type="PROSITE" id="PS51459">
    <property type="entry name" value="FIDO"/>
    <property type="match status" value="1"/>
</dbReference>
<dbReference type="Gene3D" id="1.20.120.1870">
    <property type="entry name" value="Fic/DOC protein, Fido domain"/>
    <property type="match status" value="1"/>
</dbReference>
<protein>
    <submittedName>
        <fullName evidence="2">Death-on-curing protein</fullName>
    </submittedName>
</protein>
<dbReference type="RefSeq" id="WP_183722180.1">
    <property type="nucleotide sequence ID" value="NZ_JACHGO010000010.1"/>
</dbReference>
<dbReference type="InterPro" id="IPR036597">
    <property type="entry name" value="Fido-like_dom_sf"/>
</dbReference>